<evidence type="ECO:0000313" key="2">
    <source>
        <dbReference type="EMBL" id="JAE07223.1"/>
    </source>
</evidence>
<reference evidence="2" key="2">
    <citation type="journal article" date="2015" name="Data Brief">
        <title>Shoot transcriptome of the giant reed, Arundo donax.</title>
        <authorList>
            <person name="Barrero R.A."/>
            <person name="Guerrero F.D."/>
            <person name="Moolhuijzen P."/>
            <person name="Goolsby J.A."/>
            <person name="Tidwell J."/>
            <person name="Bellgard S.E."/>
            <person name="Bellgard M.I."/>
        </authorList>
    </citation>
    <scope>NUCLEOTIDE SEQUENCE</scope>
    <source>
        <tissue evidence="2">Shoot tissue taken approximately 20 cm above the soil surface</tissue>
    </source>
</reference>
<sequence length="107" mass="11885">MQSAPPSEMSSRARAASMSPASGDAERMLAGIAPHRPNPRNQEPPFLQESPNNSPAVPNQQPIRPKNLLPATIPKKPTTRQERFGKRMLQRPKQSIDQQKRRGVLSL</sequence>
<name>A0A0A9FG37_ARUDO</name>
<accession>A0A0A9FG37</accession>
<dbReference type="AlphaFoldDB" id="A0A0A9FG37"/>
<dbReference type="EMBL" id="GBRH01190673">
    <property type="protein sequence ID" value="JAE07223.1"/>
    <property type="molecule type" value="Transcribed_RNA"/>
</dbReference>
<proteinExistence type="predicted"/>
<evidence type="ECO:0000256" key="1">
    <source>
        <dbReference type="SAM" id="MobiDB-lite"/>
    </source>
</evidence>
<feature type="compositionally biased region" description="Low complexity" evidence="1">
    <location>
        <begin position="1"/>
        <end position="22"/>
    </location>
</feature>
<organism evidence="2">
    <name type="scientific">Arundo donax</name>
    <name type="common">Giant reed</name>
    <name type="synonym">Donax arundinaceus</name>
    <dbReference type="NCBI Taxonomy" id="35708"/>
    <lineage>
        <taxon>Eukaryota</taxon>
        <taxon>Viridiplantae</taxon>
        <taxon>Streptophyta</taxon>
        <taxon>Embryophyta</taxon>
        <taxon>Tracheophyta</taxon>
        <taxon>Spermatophyta</taxon>
        <taxon>Magnoliopsida</taxon>
        <taxon>Liliopsida</taxon>
        <taxon>Poales</taxon>
        <taxon>Poaceae</taxon>
        <taxon>PACMAD clade</taxon>
        <taxon>Arundinoideae</taxon>
        <taxon>Arundineae</taxon>
        <taxon>Arundo</taxon>
    </lineage>
</organism>
<protein>
    <submittedName>
        <fullName evidence="2">Uncharacterized protein</fullName>
    </submittedName>
</protein>
<feature type="compositionally biased region" description="Polar residues" evidence="1">
    <location>
        <begin position="49"/>
        <end position="62"/>
    </location>
</feature>
<reference evidence="2" key="1">
    <citation type="submission" date="2014-09" db="EMBL/GenBank/DDBJ databases">
        <authorList>
            <person name="Magalhaes I.L.F."/>
            <person name="Oliveira U."/>
            <person name="Santos F.R."/>
            <person name="Vidigal T.H.D.A."/>
            <person name="Brescovit A.D."/>
            <person name="Santos A.J."/>
        </authorList>
    </citation>
    <scope>NUCLEOTIDE SEQUENCE</scope>
    <source>
        <tissue evidence="2">Shoot tissue taken approximately 20 cm above the soil surface</tissue>
    </source>
</reference>
<feature type="region of interest" description="Disordered" evidence="1">
    <location>
        <begin position="1"/>
        <end position="107"/>
    </location>
</feature>